<evidence type="ECO:0000313" key="1">
    <source>
        <dbReference type="EMBL" id="OGD88655.1"/>
    </source>
</evidence>
<dbReference type="EMBL" id="MFAY01000031">
    <property type="protein sequence ID" value="OGD88655.1"/>
    <property type="molecule type" value="Genomic_DNA"/>
</dbReference>
<sequence length="222" mass="24632">MTLEANPLSVPVDRDPAWPFLEELDAGQIMTVCAKAAELRRVENKSLPAAIALALIHTRLKNFYANPLLNGFPDSRLRKSAGNSYRELLLYIPLAESASVHGVPRYSEGDSNYFDLKDISIGDKVDMFLAFQRRVQLMLADPTAVGMLKEGVMSIVVKSAAQREGSAIETLLKSGLVETVDDLQKPEIRRHLDPQTLGYLQAYLDYTKVFPVASSQKPPQML</sequence>
<dbReference type="AlphaFoldDB" id="A0A1F5G9Z9"/>
<comment type="caution">
    <text evidence="1">The sequence shown here is derived from an EMBL/GenBank/DDBJ whole genome shotgun (WGS) entry which is preliminary data.</text>
</comment>
<gene>
    <name evidence="1" type="ORF">A2693_02085</name>
</gene>
<name>A0A1F5G9Z9_9BACT</name>
<protein>
    <submittedName>
        <fullName evidence="1">Uncharacterized protein</fullName>
    </submittedName>
</protein>
<organism evidence="1 2">
    <name type="scientific">Candidatus Curtissbacteria bacterium RIFCSPHIGHO2_01_FULL_40_12</name>
    <dbReference type="NCBI Taxonomy" id="1797710"/>
    <lineage>
        <taxon>Bacteria</taxon>
        <taxon>Candidatus Curtissiibacteriota</taxon>
    </lineage>
</organism>
<dbReference type="Proteomes" id="UP000178577">
    <property type="component" value="Unassembled WGS sequence"/>
</dbReference>
<accession>A0A1F5G9Z9</accession>
<proteinExistence type="predicted"/>
<reference evidence="1 2" key="1">
    <citation type="journal article" date="2016" name="Nat. Commun.">
        <title>Thousands of microbial genomes shed light on interconnected biogeochemical processes in an aquifer system.</title>
        <authorList>
            <person name="Anantharaman K."/>
            <person name="Brown C.T."/>
            <person name="Hug L.A."/>
            <person name="Sharon I."/>
            <person name="Castelle C.J."/>
            <person name="Probst A.J."/>
            <person name="Thomas B.C."/>
            <person name="Singh A."/>
            <person name="Wilkins M.J."/>
            <person name="Karaoz U."/>
            <person name="Brodie E.L."/>
            <person name="Williams K.H."/>
            <person name="Hubbard S.S."/>
            <person name="Banfield J.F."/>
        </authorList>
    </citation>
    <scope>NUCLEOTIDE SEQUENCE [LARGE SCALE GENOMIC DNA]</scope>
</reference>
<evidence type="ECO:0000313" key="2">
    <source>
        <dbReference type="Proteomes" id="UP000178577"/>
    </source>
</evidence>